<dbReference type="EMBL" id="JACJSI010000264">
    <property type="protein sequence ID" value="MBD2535336.1"/>
    <property type="molecule type" value="Genomic_DNA"/>
</dbReference>
<gene>
    <name evidence="1" type="ORF">H6G97_40450</name>
</gene>
<reference evidence="1 2" key="1">
    <citation type="journal article" date="2020" name="ISME J.">
        <title>Comparative genomics reveals insights into cyanobacterial evolution and habitat adaptation.</title>
        <authorList>
            <person name="Chen M.Y."/>
            <person name="Teng W.K."/>
            <person name="Zhao L."/>
            <person name="Hu C.X."/>
            <person name="Zhou Y.K."/>
            <person name="Han B.P."/>
            <person name="Song L.R."/>
            <person name="Shu W.S."/>
        </authorList>
    </citation>
    <scope>NUCLEOTIDE SEQUENCE [LARGE SCALE GENOMIC DNA]</scope>
    <source>
        <strain evidence="1 2">FACHB-838</strain>
    </source>
</reference>
<accession>A0ABR8E0Z1</accession>
<protein>
    <submittedName>
        <fullName evidence="1">Uncharacterized protein</fullName>
    </submittedName>
</protein>
<name>A0ABR8E0Z1_9NOSO</name>
<sequence>MSLPLNQNVLVESPSLRTSALSNLDDSRAQEVLSKAKAIVFAVWNGSGWATTAQIAEYFSVTESAVKELTRVNQSEFQTQETKTLTGIDLRDARQTLCLPSRTSQIRIFSALGALRIAMILQQSQVAAQVRTIILDLVAAVPSITPQTPAPVPALPPVEQRLQTLVEAMRTLAELTGGRLNPYMEQQFKDYAGNLLAEHNRKLLTPSEERWLGVVNFAESELGKKVPISGTHYRGHLGTWVRTFYPQLGDRQETRLVNGVQQPIYVYACHEPTVAAGLTKAIEEFFAHPSPGAALRIAGAFTNKKEKVSV</sequence>
<proteinExistence type="predicted"/>
<evidence type="ECO:0000313" key="1">
    <source>
        <dbReference type="EMBL" id="MBD2535336.1"/>
    </source>
</evidence>
<comment type="caution">
    <text evidence="1">The sequence shown here is derived from an EMBL/GenBank/DDBJ whole genome shotgun (WGS) entry which is preliminary data.</text>
</comment>
<organism evidence="1 2">
    <name type="scientific">Nostoc flagelliforme FACHB-838</name>
    <dbReference type="NCBI Taxonomy" id="2692904"/>
    <lineage>
        <taxon>Bacteria</taxon>
        <taxon>Bacillati</taxon>
        <taxon>Cyanobacteriota</taxon>
        <taxon>Cyanophyceae</taxon>
        <taxon>Nostocales</taxon>
        <taxon>Nostocaceae</taxon>
        <taxon>Nostoc</taxon>
    </lineage>
</organism>
<evidence type="ECO:0000313" key="2">
    <source>
        <dbReference type="Proteomes" id="UP000623440"/>
    </source>
</evidence>
<dbReference type="RefSeq" id="WP_190946174.1">
    <property type="nucleotide sequence ID" value="NZ_JACJSI010000264.1"/>
</dbReference>
<keyword evidence="2" id="KW-1185">Reference proteome</keyword>
<dbReference type="Proteomes" id="UP000623440">
    <property type="component" value="Unassembled WGS sequence"/>
</dbReference>